<dbReference type="InterPro" id="IPR013830">
    <property type="entry name" value="SGNH_hydro"/>
</dbReference>
<evidence type="ECO:0008006" key="5">
    <source>
        <dbReference type="Google" id="ProtNLM"/>
    </source>
</evidence>
<organism evidence="3 4">
    <name type="scientific">Parapedobacter pyrenivorans</name>
    <dbReference type="NCBI Taxonomy" id="1305674"/>
    <lineage>
        <taxon>Bacteria</taxon>
        <taxon>Pseudomonadati</taxon>
        <taxon>Bacteroidota</taxon>
        <taxon>Sphingobacteriia</taxon>
        <taxon>Sphingobacteriales</taxon>
        <taxon>Sphingobacteriaceae</taxon>
        <taxon>Parapedobacter</taxon>
    </lineage>
</organism>
<reference evidence="3" key="1">
    <citation type="journal article" date="2014" name="Int. J. Syst. Evol. Microbiol.">
        <title>Complete genome sequence of Corynebacterium casei LMG S-19264T (=DSM 44701T), isolated from a smear-ripened cheese.</title>
        <authorList>
            <consortium name="US DOE Joint Genome Institute (JGI-PGF)"/>
            <person name="Walter F."/>
            <person name="Albersmeier A."/>
            <person name="Kalinowski J."/>
            <person name="Ruckert C."/>
        </authorList>
    </citation>
    <scope>NUCLEOTIDE SEQUENCE</scope>
    <source>
        <strain evidence="3">CGMCC 1.12195</strain>
    </source>
</reference>
<dbReference type="EMBL" id="BMER01000001">
    <property type="protein sequence ID" value="GGG73219.1"/>
    <property type="molecule type" value="Genomic_DNA"/>
</dbReference>
<name>A0A917HB55_9SPHI</name>
<evidence type="ECO:0000259" key="1">
    <source>
        <dbReference type="Pfam" id="PF14606"/>
    </source>
</evidence>
<proteinExistence type="predicted"/>
<gene>
    <name evidence="3" type="ORF">GCM10007415_00750</name>
</gene>
<dbReference type="Proteomes" id="UP000660862">
    <property type="component" value="Unassembled WGS sequence"/>
</dbReference>
<protein>
    <recommendedName>
        <fullName evidence="5">Lysophospholipase L1</fullName>
    </recommendedName>
</protein>
<accession>A0A917HB55</accession>
<dbReference type="Gene3D" id="3.40.50.1110">
    <property type="entry name" value="SGNH hydrolase"/>
    <property type="match status" value="1"/>
</dbReference>
<dbReference type="SUPFAM" id="SSF52266">
    <property type="entry name" value="SGNH hydrolase"/>
    <property type="match status" value="1"/>
</dbReference>
<evidence type="ECO:0000313" key="4">
    <source>
        <dbReference type="Proteomes" id="UP000660862"/>
    </source>
</evidence>
<keyword evidence="4" id="KW-1185">Reference proteome</keyword>
<dbReference type="AlphaFoldDB" id="A0A917HB55"/>
<dbReference type="Pfam" id="PF14607">
    <property type="entry name" value="GxDLY"/>
    <property type="match status" value="1"/>
</dbReference>
<dbReference type="GO" id="GO:0016788">
    <property type="term" value="F:hydrolase activity, acting on ester bonds"/>
    <property type="evidence" value="ECO:0007669"/>
    <property type="project" value="UniProtKB-ARBA"/>
</dbReference>
<dbReference type="InterPro" id="IPR032740">
    <property type="entry name" value="GxDLY"/>
</dbReference>
<evidence type="ECO:0000313" key="3">
    <source>
        <dbReference type="EMBL" id="GGG73219.1"/>
    </source>
</evidence>
<comment type="caution">
    <text evidence="3">The sequence shown here is derived from an EMBL/GenBank/DDBJ whole genome shotgun (WGS) entry which is preliminary data.</text>
</comment>
<dbReference type="InterPro" id="IPR036514">
    <property type="entry name" value="SGNH_hydro_sf"/>
</dbReference>
<feature type="domain" description="SGNH hydrolase-type esterase N-terminal" evidence="2">
    <location>
        <begin position="24"/>
        <end position="175"/>
    </location>
</feature>
<dbReference type="Gene3D" id="2.60.120.260">
    <property type="entry name" value="Galactose-binding domain-like"/>
    <property type="match status" value="1"/>
</dbReference>
<feature type="domain" description="SGNH hydrolase-type esterase" evidence="1">
    <location>
        <begin position="185"/>
        <end position="366"/>
    </location>
</feature>
<dbReference type="Pfam" id="PF14606">
    <property type="entry name" value="Lipase_GDSL_3"/>
    <property type="match status" value="1"/>
</dbReference>
<evidence type="ECO:0000259" key="2">
    <source>
        <dbReference type="Pfam" id="PF14607"/>
    </source>
</evidence>
<reference evidence="3" key="2">
    <citation type="submission" date="2020-09" db="EMBL/GenBank/DDBJ databases">
        <authorList>
            <person name="Sun Q."/>
            <person name="Zhou Y."/>
        </authorList>
    </citation>
    <scope>NUCLEOTIDE SEQUENCE</scope>
    <source>
        <strain evidence="3">CGMCC 1.12195</strain>
    </source>
</reference>
<sequence length="381" mass="43543">MIFLFAIWFCYSDLNAQESKADLRWYNPITDGAFLISGQGWNNDQLANPFDRLPAKAQRTVRPGVWNLSRNSSGVCIEFYTDAAQIEVRYQVEGRLYMYHMAATGVSGVDLYAFDDLMNPIWCRSKYAFQDTIRFQYSNLEGIPTVKNRLRHYRLYLPLYNTVKWLEIGLNQHARVVGVDKSASKPIVVYGTSKTQGACVSRPGLAWTSVLQRAIDKPIINLGFSDNGRIESELIDLVEEIDADLYVVDCMGNMLNEVNFPDTIIEQRIRNAYRKLREAHAETPILFTQHPGLADEIYNVEEKRRVDRVNNVLERVVHDLENEGASRVYMLTKSALGICQECTVDGTHPTDYGMRNYATGYEGIIRTIFEEIGDTYLKPKS</sequence>